<dbReference type="SUPFAM" id="SSF46689">
    <property type="entry name" value="Homeodomain-like"/>
    <property type="match status" value="1"/>
</dbReference>
<evidence type="ECO:0000259" key="4">
    <source>
        <dbReference type="PROSITE" id="PS51071"/>
    </source>
</evidence>
<dbReference type="Gene3D" id="1.10.10.10">
    <property type="entry name" value="Winged helix-like DNA-binding domain superfamily/Winged helix DNA-binding domain"/>
    <property type="match status" value="1"/>
</dbReference>
<reference evidence="6 7" key="1">
    <citation type="submission" date="2022-04" db="EMBL/GenBank/DDBJ databases">
        <authorList>
            <person name="Huq M.A."/>
        </authorList>
    </citation>
    <scope>NUCLEOTIDE SEQUENCE [LARGE SCALE GENOMIC DNA]</scope>
    <source>
        <strain evidence="6 7">MAH-33</strain>
    </source>
</reference>
<evidence type="ECO:0000259" key="5">
    <source>
        <dbReference type="PROSITE" id="PS51464"/>
    </source>
</evidence>
<dbReference type="CDD" id="cd05013">
    <property type="entry name" value="SIS_RpiR"/>
    <property type="match status" value="1"/>
</dbReference>
<sequence length="293" mass="32119">MPESKEQPHDFEEFLEAIRERHDELSDRLQRIARHILDEPHDIAFETLAVIAERSNVQPSAIVRFAQAFGFSGASPMQRLVREGLLREDRSVGYAERIRQHRYAVSGEPEGPRQLLSEFVQGNILALENLNHALGSRELSEAIEMLHYAETVFVAGFRRSFPVATYLAYMLGQAGKRTVLVDGLAGLQIQQVGGLRAGDVMLAISFAPYSHETLSLVEAAKGQCPVVAITDSVIGPIAKEADLILQVRESEVRGFRSLAASMCLAQSLAIGMAALRDEPSAADQPAKSSEPSI</sequence>
<dbReference type="PROSITE" id="PS51071">
    <property type="entry name" value="HTH_RPIR"/>
    <property type="match status" value="1"/>
</dbReference>
<dbReference type="InterPro" id="IPR035472">
    <property type="entry name" value="RpiR-like_SIS"/>
</dbReference>
<dbReference type="EMBL" id="JALKHS010000006">
    <property type="protein sequence ID" value="MCK0530818.1"/>
    <property type="molecule type" value="Genomic_DNA"/>
</dbReference>
<dbReference type="InterPro" id="IPR001347">
    <property type="entry name" value="SIS_dom"/>
</dbReference>
<dbReference type="InterPro" id="IPR000281">
    <property type="entry name" value="HTH_RpiR"/>
</dbReference>
<accession>A0ABT0DUM8</accession>
<dbReference type="PANTHER" id="PTHR30514">
    <property type="entry name" value="GLUCOKINASE"/>
    <property type="match status" value="1"/>
</dbReference>
<dbReference type="Proteomes" id="UP001203512">
    <property type="component" value="Unassembled WGS sequence"/>
</dbReference>
<protein>
    <submittedName>
        <fullName evidence="6">MurR/RpiR family transcriptional regulator</fullName>
    </submittedName>
</protein>
<dbReference type="SUPFAM" id="SSF53697">
    <property type="entry name" value="SIS domain"/>
    <property type="match status" value="1"/>
</dbReference>
<organism evidence="6 7">
    <name type="scientific">Sphingobium agri</name>
    <dbReference type="NCBI Taxonomy" id="2933566"/>
    <lineage>
        <taxon>Bacteria</taxon>
        <taxon>Pseudomonadati</taxon>
        <taxon>Pseudomonadota</taxon>
        <taxon>Alphaproteobacteria</taxon>
        <taxon>Sphingomonadales</taxon>
        <taxon>Sphingomonadaceae</taxon>
        <taxon>Sphingobium</taxon>
    </lineage>
</organism>
<comment type="caution">
    <text evidence="6">The sequence shown here is derived from an EMBL/GenBank/DDBJ whole genome shotgun (WGS) entry which is preliminary data.</text>
</comment>
<dbReference type="InterPro" id="IPR009057">
    <property type="entry name" value="Homeodomain-like_sf"/>
</dbReference>
<dbReference type="InterPro" id="IPR046348">
    <property type="entry name" value="SIS_dom_sf"/>
</dbReference>
<evidence type="ECO:0000313" key="6">
    <source>
        <dbReference type="EMBL" id="MCK0530818.1"/>
    </source>
</evidence>
<name>A0ABT0DUM8_9SPHN</name>
<dbReference type="InterPro" id="IPR036388">
    <property type="entry name" value="WH-like_DNA-bd_sf"/>
</dbReference>
<feature type="domain" description="SIS" evidence="5">
    <location>
        <begin position="142"/>
        <end position="279"/>
    </location>
</feature>
<evidence type="ECO:0000256" key="2">
    <source>
        <dbReference type="ARBA" id="ARBA00023125"/>
    </source>
</evidence>
<evidence type="ECO:0000256" key="1">
    <source>
        <dbReference type="ARBA" id="ARBA00023015"/>
    </source>
</evidence>
<dbReference type="PANTHER" id="PTHR30514:SF20">
    <property type="entry name" value="TRANSCRIPTIONAL REGULATOR"/>
    <property type="match status" value="1"/>
</dbReference>
<keyword evidence="1" id="KW-0805">Transcription regulation</keyword>
<dbReference type="RefSeq" id="WP_247230433.1">
    <property type="nucleotide sequence ID" value="NZ_JALKHS010000006.1"/>
</dbReference>
<keyword evidence="7" id="KW-1185">Reference proteome</keyword>
<keyword evidence="3" id="KW-0804">Transcription</keyword>
<proteinExistence type="predicted"/>
<gene>
    <name evidence="6" type="ORF">MU848_04375</name>
</gene>
<dbReference type="Pfam" id="PF01380">
    <property type="entry name" value="SIS"/>
    <property type="match status" value="1"/>
</dbReference>
<dbReference type="InterPro" id="IPR047640">
    <property type="entry name" value="RpiR-like"/>
</dbReference>
<dbReference type="Pfam" id="PF01418">
    <property type="entry name" value="HTH_6"/>
    <property type="match status" value="1"/>
</dbReference>
<keyword evidence="2" id="KW-0238">DNA-binding</keyword>
<dbReference type="PROSITE" id="PS51464">
    <property type="entry name" value="SIS"/>
    <property type="match status" value="1"/>
</dbReference>
<evidence type="ECO:0000313" key="7">
    <source>
        <dbReference type="Proteomes" id="UP001203512"/>
    </source>
</evidence>
<feature type="domain" description="HTH rpiR-type" evidence="4">
    <location>
        <begin position="12"/>
        <end position="88"/>
    </location>
</feature>
<dbReference type="Gene3D" id="3.40.50.10490">
    <property type="entry name" value="Glucose-6-phosphate isomerase like protein, domain 1"/>
    <property type="match status" value="1"/>
</dbReference>
<evidence type="ECO:0000256" key="3">
    <source>
        <dbReference type="ARBA" id="ARBA00023163"/>
    </source>
</evidence>